<feature type="compositionally biased region" description="Low complexity" evidence="2">
    <location>
        <begin position="409"/>
        <end position="426"/>
    </location>
</feature>
<dbReference type="InterPro" id="IPR009348">
    <property type="entry name" value="NPR2-like"/>
</dbReference>
<evidence type="ECO:0000313" key="4">
    <source>
        <dbReference type="Proteomes" id="UP000193467"/>
    </source>
</evidence>
<accession>A0A1Y2D7V2</accession>
<dbReference type="GO" id="GO:0010508">
    <property type="term" value="P:positive regulation of autophagy"/>
    <property type="evidence" value="ECO:0007669"/>
    <property type="project" value="TreeGrafter"/>
</dbReference>
<dbReference type="Proteomes" id="UP000193467">
    <property type="component" value="Unassembled WGS sequence"/>
</dbReference>
<dbReference type="AlphaFoldDB" id="A0A1Y2D7V2"/>
<evidence type="ECO:0000256" key="1">
    <source>
        <dbReference type="ARBA" id="ARBA00008433"/>
    </source>
</evidence>
<feature type="compositionally biased region" description="Low complexity" evidence="2">
    <location>
        <begin position="444"/>
        <end position="456"/>
    </location>
</feature>
<comment type="caution">
    <text evidence="3">The sequence shown here is derived from an EMBL/GenBank/DDBJ whole genome shotgun (WGS) entry which is preliminary data.</text>
</comment>
<feature type="region of interest" description="Disordered" evidence="2">
    <location>
        <begin position="50"/>
        <end position="73"/>
    </location>
</feature>
<reference evidence="3 4" key="1">
    <citation type="submission" date="2016-07" db="EMBL/GenBank/DDBJ databases">
        <title>Pervasive Adenine N6-methylation of Active Genes in Fungi.</title>
        <authorList>
            <consortium name="DOE Joint Genome Institute"/>
            <person name="Mondo S.J."/>
            <person name="Dannebaum R.O."/>
            <person name="Kuo R.C."/>
            <person name="Labutti K."/>
            <person name="Haridas S."/>
            <person name="Kuo A."/>
            <person name="Salamov A."/>
            <person name="Ahrendt S.R."/>
            <person name="Lipzen A."/>
            <person name="Sullivan W."/>
            <person name="Andreopoulos W.B."/>
            <person name="Clum A."/>
            <person name="Lindquist E."/>
            <person name="Daum C."/>
            <person name="Ramamoorthy G.K."/>
            <person name="Gryganskyi A."/>
            <person name="Culley D."/>
            <person name="Magnuson J.K."/>
            <person name="James T.Y."/>
            <person name="O'Malley M.A."/>
            <person name="Stajich J.E."/>
            <person name="Spatafora J.W."/>
            <person name="Visel A."/>
            <person name="Grigoriev I.V."/>
        </authorList>
    </citation>
    <scope>NUCLEOTIDE SEQUENCE [LARGE SCALE GENOMIC DNA]</scope>
    <source>
        <strain evidence="3 4">62-1032</strain>
    </source>
</reference>
<evidence type="ECO:0000256" key="2">
    <source>
        <dbReference type="SAM" id="MobiDB-lite"/>
    </source>
</evidence>
<dbReference type="Pfam" id="PF06218">
    <property type="entry name" value="NPR2"/>
    <property type="match status" value="2"/>
</dbReference>
<dbReference type="FunCoup" id="A0A1Y2D7V2">
    <property type="interactions" value="156"/>
</dbReference>
<feature type="compositionally biased region" description="Polar residues" evidence="2">
    <location>
        <begin position="50"/>
        <end position="63"/>
    </location>
</feature>
<evidence type="ECO:0000313" key="3">
    <source>
        <dbReference type="EMBL" id="ORY55341.1"/>
    </source>
</evidence>
<name>A0A1Y2D7V2_9BASI</name>
<dbReference type="EMBL" id="MCGR01000091">
    <property type="protein sequence ID" value="ORY55341.1"/>
    <property type="molecule type" value="Genomic_DNA"/>
</dbReference>
<proteinExistence type="inferred from homology"/>
<organism evidence="3 4">
    <name type="scientific">Leucosporidium creatinivorum</name>
    <dbReference type="NCBI Taxonomy" id="106004"/>
    <lineage>
        <taxon>Eukaryota</taxon>
        <taxon>Fungi</taxon>
        <taxon>Dikarya</taxon>
        <taxon>Basidiomycota</taxon>
        <taxon>Pucciniomycotina</taxon>
        <taxon>Microbotryomycetes</taxon>
        <taxon>Leucosporidiales</taxon>
        <taxon>Leucosporidium</taxon>
    </lineage>
</organism>
<dbReference type="InParanoid" id="A0A1Y2D7V2"/>
<gene>
    <name evidence="3" type="ORF">BCR35DRAFT_348324</name>
</gene>
<feature type="region of interest" description="Disordered" evidence="2">
    <location>
        <begin position="392"/>
        <end position="476"/>
    </location>
</feature>
<dbReference type="GO" id="GO:0005096">
    <property type="term" value="F:GTPase activator activity"/>
    <property type="evidence" value="ECO:0007669"/>
    <property type="project" value="TreeGrafter"/>
</dbReference>
<dbReference type="PANTHER" id="PTHR12991">
    <property type="entry name" value="NITROGEN PERMEASE REGULATOR 2/TUMOR SUPPRESSOR CANDIDATE 4"/>
    <property type="match status" value="1"/>
</dbReference>
<comment type="similarity">
    <text evidence="1">Belongs to the NPR2 family.</text>
</comment>
<dbReference type="OrthoDB" id="338854at2759"/>
<sequence length="577" mass="63111">MAQSMREQLRDQSGAYLPRLVAVLYAVFDPVAGPTIVHQVPEGSVATRLSTFPSRTPESSLSPKSAPVLLGPNRTIRDPKPELCGHLITKATRTSKIVGFPQRIVDEEKYSKGKEVYNRNAFIFNVCFVFERDAELSAFEPVVRKTGRTLRMLEESSSILSSPPPTFSMGNLLEQLYMDINNFSESSIRIGDTDLDLFLTPFYANPRKIHNWDVPIAIAPLEAKKHPSWDVTLFKICSFLNGVNHVKRIAELAEVDLHLARLSIQHLVFYSAVIIVDLFQYSNSYAALPSIADVAQYGEEEEEGTSDLRSECEAYVYSGTGDTPPVPFATLLSLYSSLKPSLTLSAWIELNALDAMPIDVRRMIQFGVIKGFLRRVYAYPLWLDHPNIAPAQHTSAGAPRRPSHAPSYPDTTFSPSTAPSPHPSHSMRSTDESPRPVYSGRQTSSSIFSSVASSASNNDPTPIGALTPSGVGHIDAPARPQIRTALMTGAVPSPQLTDANKPTPSAPSYPPSLPLMMDGTHHTDEICIKYGVSLRQLEVVLKALGGVDSQPAVVAEDGSQRRGSTAGFGSRLVMMYV</sequence>
<dbReference type="GO" id="GO:1904262">
    <property type="term" value="P:negative regulation of TORC1 signaling"/>
    <property type="evidence" value="ECO:0007669"/>
    <property type="project" value="TreeGrafter"/>
</dbReference>
<dbReference type="PANTHER" id="PTHR12991:SF10">
    <property type="entry name" value="GATOR COMPLEX PROTEIN NPRL2"/>
    <property type="match status" value="1"/>
</dbReference>
<protein>
    <submittedName>
        <fullName evidence="3">Nitrogen permease regulator 2-domain-containing protein</fullName>
    </submittedName>
</protein>
<dbReference type="GO" id="GO:1990130">
    <property type="term" value="C:GATOR1 complex"/>
    <property type="evidence" value="ECO:0007669"/>
    <property type="project" value="TreeGrafter"/>
</dbReference>
<keyword evidence="4" id="KW-1185">Reference proteome</keyword>
<dbReference type="GO" id="GO:0005774">
    <property type="term" value="C:vacuolar membrane"/>
    <property type="evidence" value="ECO:0007669"/>
    <property type="project" value="TreeGrafter"/>
</dbReference>
<dbReference type="STRING" id="106004.A0A1Y2D7V2"/>